<dbReference type="EMBL" id="KZ772698">
    <property type="protein sequence ID" value="PTQ43286.1"/>
    <property type="molecule type" value="Genomic_DNA"/>
</dbReference>
<accession>A0A2R6XAZ7</accession>
<organism evidence="5 6">
    <name type="scientific">Marchantia polymorpha</name>
    <name type="common">Common liverwort</name>
    <name type="synonym">Marchantia aquatica</name>
    <dbReference type="NCBI Taxonomy" id="3197"/>
    <lineage>
        <taxon>Eukaryota</taxon>
        <taxon>Viridiplantae</taxon>
        <taxon>Streptophyta</taxon>
        <taxon>Embryophyta</taxon>
        <taxon>Marchantiophyta</taxon>
        <taxon>Marchantiopsida</taxon>
        <taxon>Marchantiidae</taxon>
        <taxon>Marchantiales</taxon>
        <taxon>Marchantiaceae</taxon>
        <taxon>Marchantia</taxon>
    </lineage>
</organism>
<dbReference type="SUPFAM" id="SSF51445">
    <property type="entry name" value="(Trans)glycosidases"/>
    <property type="match status" value="1"/>
</dbReference>
<dbReference type="InterPro" id="IPR044965">
    <property type="entry name" value="Glyco_hydro_17_plant"/>
</dbReference>
<dbReference type="GO" id="GO:0004553">
    <property type="term" value="F:hydrolase activity, hydrolyzing O-glycosyl compounds"/>
    <property type="evidence" value="ECO:0007669"/>
    <property type="project" value="InterPro"/>
</dbReference>
<dbReference type="Gene3D" id="3.20.20.80">
    <property type="entry name" value="Glycosidases"/>
    <property type="match status" value="1"/>
</dbReference>
<name>A0A2R6XAZ7_MARPO</name>
<evidence type="ECO:0000256" key="1">
    <source>
        <dbReference type="ARBA" id="ARBA00008773"/>
    </source>
</evidence>
<dbReference type="Proteomes" id="UP000244005">
    <property type="component" value="Unassembled WGS sequence"/>
</dbReference>
<sequence>MLPMVAWLSSVKSKFFCNIYPYSMYGAGGLVRLDCGLRLSFDDSLIDRVSNLITHKLDAVYAALEKVGFPIKRVAIGQIGWPSAGDDIDATVT</sequence>
<evidence type="ECO:0000313" key="5">
    <source>
        <dbReference type="EMBL" id="PTQ43286.1"/>
    </source>
</evidence>
<keyword evidence="2" id="KW-0378">Hydrolase</keyword>
<evidence type="ECO:0000256" key="3">
    <source>
        <dbReference type="ARBA" id="ARBA00023295"/>
    </source>
</evidence>
<dbReference type="InterPro" id="IPR000490">
    <property type="entry name" value="Glyco_hydro_17"/>
</dbReference>
<keyword evidence="6" id="KW-1185">Reference proteome</keyword>
<evidence type="ECO:0008006" key="7">
    <source>
        <dbReference type="Google" id="ProtNLM"/>
    </source>
</evidence>
<gene>
    <name evidence="5" type="ORF">MARPO_0026s0147</name>
</gene>
<proteinExistence type="inferred from homology"/>
<dbReference type="AlphaFoldDB" id="A0A2R6XAZ7"/>
<reference evidence="6" key="1">
    <citation type="journal article" date="2017" name="Cell">
        <title>Insights into land plant evolution garnered from the Marchantia polymorpha genome.</title>
        <authorList>
            <person name="Bowman J.L."/>
            <person name="Kohchi T."/>
            <person name="Yamato K.T."/>
            <person name="Jenkins J."/>
            <person name="Shu S."/>
            <person name="Ishizaki K."/>
            <person name="Yamaoka S."/>
            <person name="Nishihama R."/>
            <person name="Nakamura Y."/>
            <person name="Berger F."/>
            <person name="Adam C."/>
            <person name="Aki S.S."/>
            <person name="Althoff F."/>
            <person name="Araki T."/>
            <person name="Arteaga-Vazquez M.A."/>
            <person name="Balasubrmanian S."/>
            <person name="Barry K."/>
            <person name="Bauer D."/>
            <person name="Boehm C.R."/>
            <person name="Briginshaw L."/>
            <person name="Caballero-Perez J."/>
            <person name="Catarino B."/>
            <person name="Chen F."/>
            <person name="Chiyoda S."/>
            <person name="Chovatia M."/>
            <person name="Davies K.M."/>
            <person name="Delmans M."/>
            <person name="Demura T."/>
            <person name="Dierschke T."/>
            <person name="Dolan L."/>
            <person name="Dorantes-Acosta A.E."/>
            <person name="Eklund D.M."/>
            <person name="Florent S.N."/>
            <person name="Flores-Sandoval E."/>
            <person name="Fujiyama A."/>
            <person name="Fukuzawa H."/>
            <person name="Galik B."/>
            <person name="Grimanelli D."/>
            <person name="Grimwood J."/>
            <person name="Grossniklaus U."/>
            <person name="Hamada T."/>
            <person name="Haseloff J."/>
            <person name="Hetherington A.J."/>
            <person name="Higo A."/>
            <person name="Hirakawa Y."/>
            <person name="Hundley H.N."/>
            <person name="Ikeda Y."/>
            <person name="Inoue K."/>
            <person name="Inoue S.I."/>
            <person name="Ishida S."/>
            <person name="Jia Q."/>
            <person name="Kakita M."/>
            <person name="Kanazawa T."/>
            <person name="Kawai Y."/>
            <person name="Kawashima T."/>
            <person name="Kennedy M."/>
            <person name="Kinose K."/>
            <person name="Kinoshita T."/>
            <person name="Kohara Y."/>
            <person name="Koide E."/>
            <person name="Komatsu K."/>
            <person name="Kopischke S."/>
            <person name="Kubo M."/>
            <person name="Kyozuka J."/>
            <person name="Lagercrantz U."/>
            <person name="Lin S.S."/>
            <person name="Lindquist E."/>
            <person name="Lipzen A.M."/>
            <person name="Lu C.W."/>
            <person name="De Luna E."/>
            <person name="Martienssen R.A."/>
            <person name="Minamino N."/>
            <person name="Mizutani M."/>
            <person name="Mizutani M."/>
            <person name="Mochizuki N."/>
            <person name="Monte I."/>
            <person name="Mosher R."/>
            <person name="Nagasaki H."/>
            <person name="Nakagami H."/>
            <person name="Naramoto S."/>
            <person name="Nishitani K."/>
            <person name="Ohtani M."/>
            <person name="Okamoto T."/>
            <person name="Okumura M."/>
            <person name="Phillips J."/>
            <person name="Pollak B."/>
            <person name="Reinders A."/>
            <person name="Rovekamp M."/>
            <person name="Sano R."/>
            <person name="Sawa S."/>
            <person name="Schmid M.W."/>
            <person name="Shirakawa M."/>
            <person name="Solano R."/>
            <person name="Spunde A."/>
            <person name="Suetsugu N."/>
            <person name="Sugano S."/>
            <person name="Sugiyama A."/>
            <person name="Sun R."/>
            <person name="Suzuki Y."/>
            <person name="Takenaka M."/>
            <person name="Takezawa D."/>
            <person name="Tomogane H."/>
            <person name="Tsuzuki M."/>
            <person name="Ueda T."/>
            <person name="Umeda M."/>
            <person name="Ward J.M."/>
            <person name="Watanabe Y."/>
            <person name="Yazaki K."/>
            <person name="Yokoyama R."/>
            <person name="Yoshitake Y."/>
            <person name="Yotsui I."/>
            <person name="Zachgo S."/>
            <person name="Schmutz J."/>
        </authorList>
    </citation>
    <scope>NUCLEOTIDE SEQUENCE [LARGE SCALE GENOMIC DNA]</scope>
    <source>
        <strain evidence="6">Tak-1</strain>
    </source>
</reference>
<dbReference type="GO" id="GO:0005975">
    <property type="term" value="P:carbohydrate metabolic process"/>
    <property type="evidence" value="ECO:0007669"/>
    <property type="project" value="InterPro"/>
</dbReference>
<keyword evidence="3" id="KW-0326">Glycosidase</keyword>
<evidence type="ECO:0000256" key="4">
    <source>
        <dbReference type="RuleBase" id="RU004335"/>
    </source>
</evidence>
<dbReference type="InterPro" id="IPR017853">
    <property type="entry name" value="GH"/>
</dbReference>
<protein>
    <recommendedName>
        <fullName evidence="7">Glucan endo-1,3-beta-D-glucosidase</fullName>
    </recommendedName>
</protein>
<dbReference type="PANTHER" id="PTHR32227">
    <property type="entry name" value="GLUCAN ENDO-1,3-BETA-GLUCOSIDASE BG1-RELATED-RELATED"/>
    <property type="match status" value="1"/>
</dbReference>
<comment type="similarity">
    <text evidence="1 4">Belongs to the glycosyl hydrolase 17 family.</text>
</comment>
<dbReference type="Gramene" id="Mp2g12230.1">
    <property type="protein sequence ID" value="Mp2g12230.1.cds1"/>
    <property type="gene ID" value="Mp2g12230"/>
</dbReference>
<dbReference type="Pfam" id="PF00332">
    <property type="entry name" value="Glyco_hydro_17"/>
    <property type="match status" value="1"/>
</dbReference>
<evidence type="ECO:0000313" key="6">
    <source>
        <dbReference type="Proteomes" id="UP000244005"/>
    </source>
</evidence>
<evidence type="ECO:0000256" key="2">
    <source>
        <dbReference type="ARBA" id="ARBA00022801"/>
    </source>
</evidence>